<organism evidence="4 5">
    <name type="scientific">Pseudomonas straminea</name>
    <dbReference type="NCBI Taxonomy" id="47882"/>
    <lineage>
        <taxon>Bacteria</taxon>
        <taxon>Pseudomonadati</taxon>
        <taxon>Pseudomonadota</taxon>
        <taxon>Gammaproteobacteria</taxon>
        <taxon>Pseudomonadales</taxon>
        <taxon>Pseudomonadaceae</taxon>
        <taxon>Phytopseudomonas</taxon>
    </lineage>
</organism>
<evidence type="ECO:0000259" key="2">
    <source>
        <dbReference type="Pfam" id="PF16697"/>
    </source>
</evidence>
<dbReference type="RefSeq" id="WP_244154173.1">
    <property type="nucleotide sequence ID" value="NZ_BSSG01000006.1"/>
</dbReference>
<feature type="compositionally biased region" description="Low complexity" evidence="1">
    <location>
        <begin position="123"/>
        <end position="133"/>
    </location>
</feature>
<sequence length="314" mass="33609">MNESGNDLFELRVLNGLHQGAALPLIGDHWAIGADDELDLALHDAGVHPCHCQLRRDGDGWRLEAADGHPLDIEGHPLADLQPHAQFALGSVWLSLAPAEAPWTNLPIIAPDDGAQGAQGNETPGPTTSSPRSTLLSRGACITLGVLLGVVGSAWSLSSATLTPSASPAASPLATPAAPPVQDQRAALDQQSAARLLKTMLSERMLGAVSLEHDDQGLVLSGSLKGESMQVYQRMLQRFKQDHRVDFRIDDRVFNGNGGLPFAITQIIGGSNGHLVMADGRRMYIGDRIDGIRLVQIDNGRIQFDGEQRLEVSW</sequence>
<dbReference type="AlphaFoldDB" id="A0A1I1WW69"/>
<proteinExistence type="predicted"/>
<evidence type="ECO:0000256" key="1">
    <source>
        <dbReference type="SAM" id="MobiDB-lite"/>
    </source>
</evidence>
<dbReference type="Proteomes" id="UP000243950">
    <property type="component" value="Unassembled WGS sequence"/>
</dbReference>
<protein>
    <submittedName>
        <fullName evidence="4">Type III secretion protein D</fullName>
    </submittedName>
</protein>
<dbReference type="Pfam" id="PF21934">
    <property type="entry name" value="Yop-YscD_ppl_3rd"/>
    <property type="match status" value="1"/>
</dbReference>
<dbReference type="InterPro" id="IPR053946">
    <property type="entry name" value="YscD_ppl_3rd"/>
</dbReference>
<evidence type="ECO:0000259" key="3">
    <source>
        <dbReference type="Pfam" id="PF21934"/>
    </source>
</evidence>
<feature type="domain" description="YscD cytoplasmic" evidence="2">
    <location>
        <begin position="12"/>
        <end position="99"/>
    </location>
</feature>
<name>A0A1I1WW69_PSEOC</name>
<dbReference type="Gene3D" id="2.60.200.20">
    <property type="match status" value="1"/>
</dbReference>
<dbReference type="EMBL" id="FOMO01000006">
    <property type="protein sequence ID" value="SFD97713.1"/>
    <property type="molecule type" value="Genomic_DNA"/>
</dbReference>
<evidence type="ECO:0000313" key="4">
    <source>
        <dbReference type="EMBL" id="SFD97713.1"/>
    </source>
</evidence>
<accession>A0A1I1WW69</accession>
<reference evidence="5" key="1">
    <citation type="submission" date="2016-10" db="EMBL/GenBank/DDBJ databases">
        <authorList>
            <person name="Varghese N."/>
            <person name="Submissions S."/>
        </authorList>
    </citation>
    <scope>NUCLEOTIDE SEQUENCE [LARGE SCALE GENOMIC DNA]</scope>
    <source>
        <strain evidence="5">JCM 2783</strain>
    </source>
</reference>
<evidence type="ECO:0000313" key="5">
    <source>
        <dbReference type="Proteomes" id="UP000243950"/>
    </source>
</evidence>
<dbReference type="InterPro" id="IPR032030">
    <property type="entry name" value="YscD_cytoplasmic_dom"/>
</dbReference>
<feature type="region of interest" description="Disordered" evidence="1">
    <location>
        <begin position="110"/>
        <end position="133"/>
    </location>
</feature>
<dbReference type="SUPFAM" id="SSF49879">
    <property type="entry name" value="SMAD/FHA domain"/>
    <property type="match status" value="1"/>
</dbReference>
<feature type="domain" description="YscD-like Bon-like" evidence="3">
    <location>
        <begin position="193"/>
        <end position="253"/>
    </location>
</feature>
<dbReference type="InterPro" id="IPR008984">
    <property type="entry name" value="SMAD_FHA_dom_sf"/>
</dbReference>
<gene>
    <name evidence="4" type="ORF">SAMN05216372_106163</name>
</gene>
<dbReference type="Pfam" id="PF16697">
    <property type="entry name" value="Yop-YscD_cpl"/>
    <property type="match status" value="1"/>
</dbReference>
<keyword evidence="5" id="KW-1185">Reference proteome</keyword>